<dbReference type="AlphaFoldDB" id="A0A1M4MIF2"/>
<evidence type="ECO:0000313" key="2">
    <source>
        <dbReference type="Proteomes" id="UP000184671"/>
    </source>
</evidence>
<name>A0A1M4MIF2_9EURY</name>
<dbReference type="Proteomes" id="UP000184671">
    <property type="component" value="Unassembled WGS sequence"/>
</dbReference>
<accession>A0A1M4MIF2</accession>
<dbReference type="RefSeq" id="WP_074368996.1">
    <property type="nucleotide sequence ID" value="NZ_FMID01000017.1"/>
</dbReference>
<dbReference type="PROSITE" id="PS51257">
    <property type="entry name" value="PROKAR_LIPOPROTEIN"/>
    <property type="match status" value="1"/>
</dbReference>
<reference evidence="1 2" key="1">
    <citation type="submission" date="2016-08" db="EMBL/GenBank/DDBJ databases">
        <authorList>
            <person name="Seilhamer J.J."/>
        </authorList>
    </citation>
    <scope>NUCLEOTIDE SEQUENCE [LARGE SCALE GENOMIC DNA]</scope>
    <source>
        <strain evidence="1">L21-II-0</strain>
    </source>
</reference>
<sequence>MKKTIPAFLLLCCFLAAAGCTGTEQATITPEYADTLDVAREIFGPDIPEPSYLPDGYTFENATRSPDGSITLTYTSTAGDLQITRLSSADAPCPGPTVVGSKEWTIQGDGILGRLVFDNDDRSEGSLWLLRWGWNDESFCMTGSLPEGEITKVAASVIGE</sequence>
<dbReference type="OrthoDB" id="137725at2157"/>
<dbReference type="STRING" id="118126.L21_0582"/>
<evidence type="ECO:0008006" key="3">
    <source>
        <dbReference type="Google" id="ProtNLM"/>
    </source>
</evidence>
<organism evidence="1 2">
    <name type="scientific">Methanoculleus chikugoensis</name>
    <dbReference type="NCBI Taxonomy" id="118126"/>
    <lineage>
        <taxon>Archaea</taxon>
        <taxon>Methanobacteriati</taxon>
        <taxon>Methanobacteriota</taxon>
        <taxon>Stenosarchaea group</taxon>
        <taxon>Methanomicrobia</taxon>
        <taxon>Methanomicrobiales</taxon>
        <taxon>Methanomicrobiaceae</taxon>
        <taxon>Methanoculleus</taxon>
    </lineage>
</organism>
<gene>
    <name evidence="1" type="ORF">L21_0582</name>
</gene>
<evidence type="ECO:0000313" key="1">
    <source>
        <dbReference type="EMBL" id="SCL74699.1"/>
    </source>
</evidence>
<protein>
    <recommendedName>
        <fullName evidence="3">DUF4367 domain-containing protein</fullName>
    </recommendedName>
</protein>
<proteinExistence type="predicted"/>
<dbReference type="EMBL" id="FMID01000017">
    <property type="protein sequence ID" value="SCL74699.1"/>
    <property type="molecule type" value="Genomic_DNA"/>
</dbReference>